<name>A0ABS6MV90_9GAMM</name>
<sequence>MPGNFQGDEMSEYHQLAEVHDDYGVIRVVQAGDYRFLEFGEDVEQSCSYVPDPAWLEYDYTRAMLLGALLPERAERALFLGLGGGSLTTTCLKFLPLQAVEAVELRPAVPQLAREFLGLADDPRLTIIIGDARTRLSDCAPADLIYLDLYTDTGPAPAHIAWGFLEACRAQLRPGGWLVINQWSGTDGKPLGAPLLRGLFRHCYWECPVTEGNVILYVPADGEQELDTERLRQRAAALAPRLGYGLSRHIDALRPAS</sequence>
<gene>
    <name evidence="2" type="ORF">KRX52_07850</name>
</gene>
<dbReference type="PANTHER" id="PTHR43317">
    <property type="entry name" value="THERMOSPERMINE SYNTHASE ACAULIS5"/>
    <property type="match status" value="1"/>
</dbReference>
<dbReference type="Pfam" id="PF01564">
    <property type="entry name" value="Spermine_synth"/>
    <property type="match status" value="1"/>
</dbReference>
<comment type="caution">
    <text evidence="2">The sequence shown here is derived from an EMBL/GenBank/DDBJ whole genome shotgun (WGS) entry which is preliminary data.</text>
</comment>
<dbReference type="CDD" id="cd02440">
    <property type="entry name" value="AdoMet_MTases"/>
    <property type="match status" value="1"/>
</dbReference>
<evidence type="ECO:0000313" key="3">
    <source>
        <dbReference type="Proteomes" id="UP000813068"/>
    </source>
</evidence>
<keyword evidence="1" id="KW-0620">Polyamine biosynthesis</keyword>
<evidence type="ECO:0000256" key="1">
    <source>
        <dbReference type="ARBA" id="ARBA00023115"/>
    </source>
</evidence>
<evidence type="ECO:0000313" key="2">
    <source>
        <dbReference type="EMBL" id="MBV2132717.1"/>
    </source>
</evidence>
<dbReference type="EMBL" id="JAHRGL010000018">
    <property type="protein sequence ID" value="MBV2132717.1"/>
    <property type="molecule type" value="Genomic_DNA"/>
</dbReference>
<organism evidence="2 3">
    <name type="scientific">Geopseudomonas aromaticivorans</name>
    <dbReference type="NCBI Taxonomy" id="2849492"/>
    <lineage>
        <taxon>Bacteria</taxon>
        <taxon>Pseudomonadati</taxon>
        <taxon>Pseudomonadota</taxon>
        <taxon>Gammaproteobacteria</taxon>
        <taxon>Pseudomonadales</taxon>
        <taxon>Pseudomonadaceae</taxon>
        <taxon>Geopseudomonas</taxon>
    </lineage>
</organism>
<accession>A0ABS6MV90</accession>
<reference evidence="2 3" key="1">
    <citation type="submission" date="2021-06" db="EMBL/GenBank/DDBJ databases">
        <title>Differences between aerobic and microaerobic xylene degrading microbial communities.</title>
        <authorList>
            <person name="Banerjee S."/>
            <person name="Tancsics A."/>
        </authorList>
    </citation>
    <scope>NUCLEOTIDE SEQUENCE [LARGE SCALE GENOMIC DNA]</scope>
    <source>
        <strain evidence="2 3">MAP12</strain>
    </source>
</reference>
<protein>
    <submittedName>
        <fullName evidence="2">Spermidine synthase</fullName>
    </submittedName>
</protein>
<keyword evidence="3" id="KW-1185">Reference proteome</keyword>
<dbReference type="PANTHER" id="PTHR43317:SF1">
    <property type="entry name" value="THERMOSPERMINE SYNTHASE ACAULIS5"/>
    <property type="match status" value="1"/>
</dbReference>
<proteinExistence type="predicted"/>
<dbReference type="Proteomes" id="UP000813068">
    <property type="component" value="Unassembled WGS sequence"/>
</dbReference>